<dbReference type="InterPro" id="IPR000700">
    <property type="entry name" value="PAS-assoc_C"/>
</dbReference>
<dbReference type="PANTHER" id="PTHR45138">
    <property type="entry name" value="REGULATORY COMPONENTS OF SENSORY TRANSDUCTION SYSTEM"/>
    <property type="match status" value="1"/>
</dbReference>
<evidence type="ECO:0000313" key="4">
    <source>
        <dbReference type="EMBL" id="WCL54927.1"/>
    </source>
</evidence>
<name>A0AAE9XPR5_9PROT</name>
<dbReference type="FunFam" id="3.30.70.270:FF:000001">
    <property type="entry name" value="Diguanylate cyclase domain protein"/>
    <property type="match status" value="1"/>
</dbReference>
<reference evidence="4" key="1">
    <citation type="submission" date="2023-01" db="EMBL/GenBank/DDBJ databases">
        <title>The genome sequence of Kordiimonadaceae bacterium 6D33.</title>
        <authorList>
            <person name="Liu Y."/>
        </authorList>
    </citation>
    <scope>NUCLEOTIDE SEQUENCE</scope>
    <source>
        <strain evidence="4">6D33</strain>
    </source>
</reference>
<dbReference type="InterPro" id="IPR000160">
    <property type="entry name" value="GGDEF_dom"/>
</dbReference>
<dbReference type="Pfam" id="PF00990">
    <property type="entry name" value="GGDEF"/>
    <property type="match status" value="1"/>
</dbReference>
<dbReference type="InterPro" id="IPR000014">
    <property type="entry name" value="PAS"/>
</dbReference>
<dbReference type="InterPro" id="IPR050469">
    <property type="entry name" value="Diguanylate_Cyclase"/>
</dbReference>
<dbReference type="GO" id="GO:0005886">
    <property type="term" value="C:plasma membrane"/>
    <property type="evidence" value="ECO:0007669"/>
    <property type="project" value="TreeGrafter"/>
</dbReference>
<dbReference type="PROSITE" id="PS50113">
    <property type="entry name" value="PAC"/>
    <property type="match status" value="1"/>
</dbReference>
<keyword evidence="4" id="KW-0548">Nucleotidyltransferase</keyword>
<dbReference type="NCBIfam" id="TIGR00229">
    <property type="entry name" value="sensory_box"/>
    <property type="match status" value="1"/>
</dbReference>
<dbReference type="PANTHER" id="PTHR45138:SF24">
    <property type="entry name" value="DIGUANYLATE CYCLASE DGCC-RELATED"/>
    <property type="match status" value="1"/>
</dbReference>
<organism evidence="4 5">
    <name type="scientific">Gimibacter soli</name>
    <dbReference type="NCBI Taxonomy" id="3024400"/>
    <lineage>
        <taxon>Bacteria</taxon>
        <taxon>Pseudomonadati</taxon>
        <taxon>Pseudomonadota</taxon>
        <taxon>Alphaproteobacteria</taxon>
        <taxon>Kordiimonadales</taxon>
        <taxon>Temperatibacteraceae</taxon>
        <taxon>Gimibacter</taxon>
    </lineage>
</organism>
<dbReference type="AlphaFoldDB" id="A0AAE9XPR5"/>
<keyword evidence="5" id="KW-1185">Reference proteome</keyword>
<proteinExistence type="predicted"/>
<dbReference type="KEGG" id="gso:PH603_04040"/>
<feature type="domain" description="GGDEF" evidence="3">
    <location>
        <begin position="408"/>
        <end position="542"/>
    </location>
</feature>
<dbReference type="Gene3D" id="3.30.450.20">
    <property type="entry name" value="PAS domain"/>
    <property type="match status" value="1"/>
</dbReference>
<evidence type="ECO:0000256" key="1">
    <source>
        <dbReference type="ARBA" id="ARBA00012528"/>
    </source>
</evidence>
<dbReference type="InterPro" id="IPR029787">
    <property type="entry name" value="Nucleotide_cyclase"/>
</dbReference>
<dbReference type="GO" id="GO:0052621">
    <property type="term" value="F:diguanylate cyclase activity"/>
    <property type="evidence" value="ECO:0007669"/>
    <property type="project" value="UniProtKB-EC"/>
</dbReference>
<dbReference type="Pfam" id="PF08448">
    <property type="entry name" value="PAS_4"/>
    <property type="match status" value="1"/>
</dbReference>
<dbReference type="NCBIfam" id="TIGR00254">
    <property type="entry name" value="GGDEF"/>
    <property type="match status" value="1"/>
</dbReference>
<feature type="domain" description="PAC" evidence="2">
    <location>
        <begin position="177"/>
        <end position="229"/>
    </location>
</feature>
<dbReference type="RefSeq" id="WP_289504663.1">
    <property type="nucleotide sequence ID" value="NZ_CP116805.1"/>
</dbReference>
<evidence type="ECO:0000259" key="3">
    <source>
        <dbReference type="PROSITE" id="PS50887"/>
    </source>
</evidence>
<dbReference type="EMBL" id="CP116805">
    <property type="protein sequence ID" value="WCL54927.1"/>
    <property type="molecule type" value="Genomic_DNA"/>
</dbReference>
<dbReference type="SMART" id="SM00267">
    <property type="entry name" value="GGDEF"/>
    <property type="match status" value="1"/>
</dbReference>
<dbReference type="CDD" id="cd01949">
    <property type="entry name" value="GGDEF"/>
    <property type="match status" value="1"/>
</dbReference>
<dbReference type="SUPFAM" id="SSF55073">
    <property type="entry name" value="Nucleotide cyclase"/>
    <property type="match status" value="1"/>
</dbReference>
<keyword evidence="4" id="KW-0808">Transferase</keyword>
<dbReference type="PROSITE" id="PS50887">
    <property type="entry name" value="GGDEF"/>
    <property type="match status" value="1"/>
</dbReference>
<dbReference type="Gene3D" id="3.30.70.270">
    <property type="match status" value="1"/>
</dbReference>
<dbReference type="EC" id="2.7.7.65" evidence="1"/>
<dbReference type="InterPro" id="IPR043128">
    <property type="entry name" value="Rev_trsase/Diguanyl_cyclase"/>
</dbReference>
<dbReference type="Proteomes" id="UP001217500">
    <property type="component" value="Chromosome"/>
</dbReference>
<gene>
    <name evidence="4" type="ORF">PH603_04040</name>
</gene>
<dbReference type="InterPro" id="IPR035965">
    <property type="entry name" value="PAS-like_dom_sf"/>
</dbReference>
<evidence type="ECO:0000259" key="2">
    <source>
        <dbReference type="PROSITE" id="PS50113"/>
    </source>
</evidence>
<dbReference type="SUPFAM" id="SSF55781">
    <property type="entry name" value="GAF domain-like"/>
    <property type="match status" value="1"/>
</dbReference>
<protein>
    <recommendedName>
        <fullName evidence="1">diguanylate cyclase</fullName>
        <ecNumber evidence="1">2.7.7.65</ecNumber>
    </recommendedName>
</protein>
<dbReference type="GO" id="GO:0043709">
    <property type="term" value="P:cell adhesion involved in single-species biofilm formation"/>
    <property type="evidence" value="ECO:0007669"/>
    <property type="project" value="TreeGrafter"/>
</dbReference>
<sequence>MTQTAGNRQNPGPKALKSADIIALRLAADGRLVERSASADILAFAYASQSEPVMRVIRRAMETGLPAEDRLTGEATGNYWLVAIPEAEGVLLVARETTLADRTTDALIHSRALLKGLLDRTVDLSFEVDTDGRFRFVSPAHAFGQETDDWIGADARPIFWPDSAGPAHNPFMSRSARTFEALPIDAFGDRLYADFAVEPVTDSDGRPAGVRGTVRNVSERVDADRAMRVTNLRLTMLQRIAELLNEVVGADELRDRAARLCADLFRADTVWVFEQVGRTFLLAGVAGETQVELSENWIAAAIAAKPDTAVFELDAPGRSHLLLHLSQGSNAQGAVVLSRDTGVSPWADQERELLAGIGSMLTAALAKADLVEKLSRLSSSDELTGLLNRRAFRDMVNRRLTNQSRTGSDGCLVFVDLDHFKEVNDTLGHAAGDQALVAFSKALTAIIRPTDLAARYGGDEFVIWLEGVGADVGAEKGRQLIDCMKGVKAALGQPDLALGASIGVCESKPGGGADFDRLAEKADHALYEVKKAGRGEVAVAVLD</sequence>
<accession>A0AAE9XPR5</accession>
<dbReference type="SUPFAM" id="SSF55785">
    <property type="entry name" value="PYP-like sensor domain (PAS domain)"/>
    <property type="match status" value="1"/>
</dbReference>
<evidence type="ECO:0000313" key="5">
    <source>
        <dbReference type="Proteomes" id="UP001217500"/>
    </source>
</evidence>
<dbReference type="InterPro" id="IPR013656">
    <property type="entry name" value="PAS_4"/>
</dbReference>
<dbReference type="GO" id="GO:1902201">
    <property type="term" value="P:negative regulation of bacterial-type flagellum-dependent cell motility"/>
    <property type="evidence" value="ECO:0007669"/>
    <property type="project" value="TreeGrafter"/>
</dbReference>